<dbReference type="InterPro" id="IPR009061">
    <property type="entry name" value="DNA-bd_dom_put_sf"/>
</dbReference>
<evidence type="ECO:0000313" key="5">
    <source>
        <dbReference type="Proteomes" id="UP000285744"/>
    </source>
</evidence>
<dbReference type="RefSeq" id="WP_120329709.1">
    <property type="nucleotide sequence ID" value="NZ_CP108084.1"/>
</dbReference>
<dbReference type="Proteomes" id="UP001432190">
    <property type="component" value="Chromosome"/>
</dbReference>
<evidence type="ECO:0000256" key="1">
    <source>
        <dbReference type="ARBA" id="ARBA00023125"/>
    </source>
</evidence>
<dbReference type="AlphaFoldDB" id="A0A420F0P4"/>
<dbReference type="EMBL" id="CP108084">
    <property type="protein sequence ID" value="WUP49366.1"/>
    <property type="molecule type" value="Genomic_DNA"/>
</dbReference>
<evidence type="ECO:0000259" key="2">
    <source>
        <dbReference type="PROSITE" id="PS50937"/>
    </source>
</evidence>
<dbReference type="InterPro" id="IPR047057">
    <property type="entry name" value="MerR_fam"/>
</dbReference>
<dbReference type="Proteomes" id="UP000285744">
    <property type="component" value="Unassembled WGS sequence"/>
</dbReference>
<dbReference type="Pfam" id="PF13411">
    <property type="entry name" value="MerR_1"/>
    <property type="match status" value="1"/>
</dbReference>
<dbReference type="OrthoDB" id="9802039at2"/>
<dbReference type="SMART" id="SM00422">
    <property type="entry name" value="HTH_MERR"/>
    <property type="match status" value="1"/>
</dbReference>
<accession>A0A420F0P4</accession>
<dbReference type="EMBL" id="RAQQ01000012">
    <property type="protein sequence ID" value="RKF26087.1"/>
    <property type="molecule type" value="Genomic_DNA"/>
</dbReference>
<keyword evidence="1" id="KW-0238">DNA-binding</keyword>
<feature type="domain" description="HTH merR-type" evidence="2">
    <location>
        <begin position="3"/>
        <end position="71"/>
    </location>
</feature>
<dbReference type="PROSITE" id="PS00552">
    <property type="entry name" value="HTH_MERR_1"/>
    <property type="match status" value="1"/>
</dbReference>
<dbReference type="PANTHER" id="PTHR30204">
    <property type="entry name" value="REDOX-CYCLING DRUG-SENSING TRANSCRIPTIONAL ACTIVATOR SOXR"/>
    <property type="match status" value="1"/>
</dbReference>
<evidence type="ECO:0000313" key="3">
    <source>
        <dbReference type="EMBL" id="RKF26087.1"/>
    </source>
</evidence>
<evidence type="ECO:0000313" key="4">
    <source>
        <dbReference type="EMBL" id="WUP49366.1"/>
    </source>
</evidence>
<reference evidence="3 5" key="1">
    <citation type="journal article" date="2018" name="Int. J. Syst. Evol. Microbiol.">
        <title>Micromonospora globbae sp. nov., an endophytic actinomycete isolated from roots of Globba winitii C. H. Wright.</title>
        <authorList>
            <person name="Kuncharoen N."/>
            <person name="Pittayakhajonwut P."/>
            <person name="Tanasupawat S."/>
        </authorList>
    </citation>
    <scope>NUCLEOTIDE SEQUENCE [LARGE SCALE GENOMIC DNA]</scope>
    <source>
        <strain evidence="3 5">WPS1-2</strain>
    </source>
</reference>
<dbReference type="PANTHER" id="PTHR30204:SF0">
    <property type="entry name" value="REDOX-SENSITIVE TRANSCRIPTIONAL ACTIVATOR SOXR"/>
    <property type="match status" value="1"/>
</dbReference>
<gene>
    <name evidence="3" type="ORF">D7I43_18145</name>
    <name evidence="4" type="ORF">OG994_28090</name>
</gene>
<dbReference type="GO" id="GO:0003677">
    <property type="term" value="F:DNA binding"/>
    <property type="evidence" value="ECO:0007669"/>
    <property type="project" value="UniProtKB-KW"/>
</dbReference>
<protein>
    <submittedName>
        <fullName evidence="3">MerR family transcriptional regulator</fullName>
    </submittedName>
</protein>
<reference evidence="4" key="2">
    <citation type="submission" date="2022-10" db="EMBL/GenBank/DDBJ databases">
        <title>The complete genomes of actinobacterial strains from the NBC collection.</title>
        <authorList>
            <person name="Joergensen T.S."/>
            <person name="Alvarez Arevalo M."/>
            <person name="Sterndorff E.B."/>
            <person name="Faurdal D."/>
            <person name="Vuksanovic O."/>
            <person name="Mourched A.-S."/>
            <person name="Charusanti P."/>
            <person name="Shaw S."/>
            <person name="Blin K."/>
            <person name="Weber T."/>
        </authorList>
    </citation>
    <scope>NUCLEOTIDE SEQUENCE</scope>
    <source>
        <strain evidence="4">NBC_00256</strain>
    </source>
</reference>
<sequence length="115" mass="12635">MSTLTVSDVARESGVSGSAVRFYERQGLITAGRTSGNQRRFGPEAACRVRVARVAQRIGLSVGEIRELLAALPPDPEPADWQALHERLTAEAEQRIRELHAALDDIRSGRKLCEL</sequence>
<organism evidence="3 5">
    <name type="scientific">Micromonospora globbae</name>
    <dbReference type="NCBI Taxonomy" id="1894969"/>
    <lineage>
        <taxon>Bacteria</taxon>
        <taxon>Bacillati</taxon>
        <taxon>Actinomycetota</taxon>
        <taxon>Actinomycetes</taxon>
        <taxon>Micromonosporales</taxon>
        <taxon>Micromonosporaceae</taxon>
        <taxon>Micromonospora</taxon>
    </lineage>
</organism>
<evidence type="ECO:0000313" key="6">
    <source>
        <dbReference type="Proteomes" id="UP001432190"/>
    </source>
</evidence>
<dbReference type="Gene3D" id="1.10.1660.10">
    <property type="match status" value="1"/>
</dbReference>
<dbReference type="InterPro" id="IPR000551">
    <property type="entry name" value="MerR-type_HTH_dom"/>
</dbReference>
<dbReference type="GO" id="GO:0003700">
    <property type="term" value="F:DNA-binding transcription factor activity"/>
    <property type="evidence" value="ECO:0007669"/>
    <property type="project" value="InterPro"/>
</dbReference>
<dbReference type="SUPFAM" id="SSF46955">
    <property type="entry name" value="Putative DNA-binding domain"/>
    <property type="match status" value="1"/>
</dbReference>
<name>A0A420F0P4_9ACTN</name>
<dbReference type="PRINTS" id="PR00040">
    <property type="entry name" value="HTHMERR"/>
</dbReference>
<keyword evidence="6" id="KW-1185">Reference proteome</keyword>
<dbReference type="PROSITE" id="PS50937">
    <property type="entry name" value="HTH_MERR_2"/>
    <property type="match status" value="1"/>
</dbReference>
<proteinExistence type="predicted"/>